<dbReference type="GO" id="GO:0000166">
    <property type="term" value="F:nucleotide binding"/>
    <property type="evidence" value="ECO:0007669"/>
    <property type="project" value="UniProtKB-KW"/>
</dbReference>
<dbReference type="InterPro" id="IPR024615">
    <property type="entry name" value="CRISPR-assoc_Cmr2_N"/>
</dbReference>
<organism evidence="5 6">
    <name type="scientific">Candidatus Marsarchaeota G1 archaeon BE_D</name>
    <dbReference type="NCBI Taxonomy" id="1978156"/>
    <lineage>
        <taxon>Archaea</taxon>
        <taxon>Candidatus Marsarchaeota</taxon>
        <taxon>Candidatus Marsarchaeota group 1</taxon>
    </lineage>
</organism>
<dbReference type="InterPro" id="IPR043128">
    <property type="entry name" value="Rev_trsase/Diguanyl_cyclase"/>
</dbReference>
<evidence type="ECO:0000313" key="5">
    <source>
        <dbReference type="EMBL" id="PSN83036.1"/>
    </source>
</evidence>
<dbReference type="AlphaFoldDB" id="A0A2R6A9G8"/>
<proteinExistence type="predicted"/>
<protein>
    <submittedName>
        <fullName evidence="5">Type III-B CRISPR-associated protein Cas10/Cmr2</fullName>
    </submittedName>
</protein>
<dbReference type="Proteomes" id="UP000240569">
    <property type="component" value="Unassembled WGS sequence"/>
</dbReference>
<evidence type="ECO:0000259" key="4">
    <source>
        <dbReference type="Pfam" id="PF22335"/>
    </source>
</evidence>
<evidence type="ECO:0000259" key="3">
    <source>
        <dbReference type="Pfam" id="PF12469"/>
    </source>
</evidence>
<gene>
    <name evidence="5" type="ORF">B9Q02_10985</name>
</gene>
<comment type="caution">
    <text evidence="5">The sequence shown here is derived from an EMBL/GenBank/DDBJ whole genome shotgun (WGS) entry which is preliminary data.</text>
</comment>
<sequence>MSEFLNKKIIAYFHDPPWKAWILSRKPVLVQSGGHVADAIELIKRLGVNINSLPEEIEMADRLASSIDRWVISDTGEQKSGKSSVVPLTSKLNMFTPWKRFEINGEVTDNKIVTYVDELVKAVNNEVLKYHLLYFLSPLLWYELFPNCPPVADTRVPTHTIFDHATATSAMTNIIECKNGYLEFKGSMAVLEFPSIQEFISFSRKTRDLWASSWLSSALLWKAIESFVRDYGPDVVLRPELSLNHFFISWLYNNVNNKDIVKKYAEKFADLSTAPKISMMSEKVILILPESRDSVKNKLIEGFYKGWKTISEEALKNWKNIDYIIRAIEEPPIKPIVNVIDVKEVFEEYMKKISEKGSLDKLVCGKIVPIEYSLLFEYLYKKVLEYPKIKYSYGSLISDVIYEVTQNEYQVCTVCGILPSVLYYHENDTIDSNYNNDIDDRLCPYCAVKRALKGETLNDVLKSLSLLISPERFRYPSTSELAMQNYAYHYINKYKKLPEVQEIIFGDEIDKVFINPIAAENYCRCYAGIESACTIVDKELLKKYGNLYYAIIKADGDFMGSGYWSCRLVDEKGTPIKVDRYLDIIVNALSSYLNKNDLKQINNKTLEIKKRIIELRKKLYGEEDDRIPLTLSYAYTLSRSLTIQAILDKRLLKEFGAVPVYLGGDDILAFSPIKYKDEWMVIKAIVKTREAYWQYPKFDGFKSNEGFVVDALRAYGRSYSVFVAHYKDPLPLSLSVANYLLDLKDGVEEKDVLFISSGRGIGNLNYALLKLSGSANLNLTQLSLLERILKLIELKKISNSIIYDILSLIEYKNEGTIFRNLIYRAIERNIISNRENIAEELKELIKDLVSKEVCKGEVCRDREIFTNIVYAAYYLR</sequence>
<evidence type="ECO:0000256" key="1">
    <source>
        <dbReference type="ARBA" id="ARBA00022741"/>
    </source>
</evidence>
<reference evidence="5 6" key="1">
    <citation type="submission" date="2017-04" db="EMBL/GenBank/DDBJ databases">
        <title>Novel microbial lineages endemic to geothermal iron-oxide mats fill important gaps in the evolutionary history of Archaea.</title>
        <authorList>
            <person name="Jay Z.J."/>
            <person name="Beam J.P."/>
            <person name="Dlakic M."/>
            <person name="Rusch D.B."/>
            <person name="Kozubal M.A."/>
            <person name="Inskeep W.P."/>
        </authorList>
    </citation>
    <scope>NUCLEOTIDE SEQUENCE [LARGE SCALE GENOMIC DNA]</scope>
    <source>
        <strain evidence="5">BE_D</strain>
    </source>
</reference>
<dbReference type="Gene3D" id="3.30.70.2220">
    <property type="entry name" value="CRISPR-Cas system, Cmr2 subunit, D1 domain, cysteine cluster"/>
    <property type="match status" value="1"/>
</dbReference>
<dbReference type="InterPro" id="IPR054767">
    <property type="entry name" value="Cas10-Cmr2_palm2"/>
</dbReference>
<name>A0A2R6A9G8_9ARCH</name>
<accession>A0A2R6A9G8</accession>
<feature type="domain" description="Cas10/Cmr2 second palm" evidence="4">
    <location>
        <begin position="548"/>
        <end position="751"/>
    </location>
</feature>
<keyword evidence="2" id="KW-0051">Antiviral defense</keyword>
<keyword evidence="1" id="KW-0547">Nucleotide-binding</keyword>
<dbReference type="EMBL" id="NEXD01000119">
    <property type="protein sequence ID" value="PSN83036.1"/>
    <property type="molecule type" value="Genomic_DNA"/>
</dbReference>
<dbReference type="Pfam" id="PF22335">
    <property type="entry name" value="Cas10-Cmr2_palm2"/>
    <property type="match status" value="1"/>
</dbReference>
<dbReference type="Pfam" id="PF12469">
    <property type="entry name" value="Cmr2_N"/>
    <property type="match status" value="1"/>
</dbReference>
<evidence type="ECO:0000313" key="6">
    <source>
        <dbReference type="Proteomes" id="UP000240569"/>
    </source>
</evidence>
<dbReference type="GO" id="GO:0051607">
    <property type="term" value="P:defense response to virus"/>
    <property type="evidence" value="ECO:0007669"/>
    <property type="project" value="UniProtKB-KW"/>
</dbReference>
<evidence type="ECO:0000256" key="2">
    <source>
        <dbReference type="ARBA" id="ARBA00023118"/>
    </source>
</evidence>
<dbReference type="InterPro" id="IPR038242">
    <property type="entry name" value="Cmr2_N"/>
</dbReference>
<dbReference type="Gene3D" id="3.30.70.270">
    <property type="match status" value="1"/>
</dbReference>
<feature type="domain" description="CRISPR-associated protein Cmr2 N-terminal" evidence="3">
    <location>
        <begin position="190"/>
        <end position="310"/>
    </location>
</feature>